<dbReference type="Proteomes" id="UP000037069">
    <property type="component" value="Unassembled WGS sequence"/>
</dbReference>
<dbReference type="GO" id="GO:0003712">
    <property type="term" value="F:transcription coregulator activity"/>
    <property type="evidence" value="ECO:0007669"/>
    <property type="project" value="TreeGrafter"/>
</dbReference>
<keyword evidence="6" id="KW-0804">Transcription</keyword>
<feature type="region of interest" description="Disordered" evidence="10">
    <location>
        <begin position="24"/>
        <end position="86"/>
    </location>
</feature>
<dbReference type="Pfam" id="PF11568">
    <property type="entry name" value="Med29"/>
    <property type="match status" value="1"/>
</dbReference>
<gene>
    <name evidence="11" type="ORF">FF38_02980</name>
</gene>
<dbReference type="GO" id="GO:0016592">
    <property type="term" value="C:mediator complex"/>
    <property type="evidence" value="ECO:0007669"/>
    <property type="project" value="InterPro"/>
</dbReference>
<evidence type="ECO:0000256" key="9">
    <source>
        <dbReference type="ARBA" id="ARBA00031963"/>
    </source>
</evidence>
<dbReference type="PANTHER" id="PTHR28314:SF1">
    <property type="entry name" value="MEDIATOR OF RNA POLYMERASE II TRANSCRIPTION SUBUNIT 29"/>
    <property type="match status" value="1"/>
</dbReference>
<dbReference type="PANTHER" id="PTHR28314">
    <property type="entry name" value="MEDIATOR OF RNA POLYMERASE II TRANSCRIPTION SUBUNIT 29"/>
    <property type="match status" value="1"/>
</dbReference>
<evidence type="ECO:0000256" key="8">
    <source>
        <dbReference type="ARBA" id="ARBA00030916"/>
    </source>
</evidence>
<keyword evidence="7" id="KW-0539">Nucleus</keyword>
<keyword evidence="4" id="KW-0805">Transcription regulation</keyword>
<keyword evidence="5" id="KW-0010">Activator</keyword>
<dbReference type="GO" id="GO:0006357">
    <property type="term" value="P:regulation of transcription by RNA polymerase II"/>
    <property type="evidence" value="ECO:0007669"/>
    <property type="project" value="TreeGrafter"/>
</dbReference>
<evidence type="ECO:0000256" key="10">
    <source>
        <dbReference type="SAM" id="MobiDB-lite"/>
    </source>
</evidence>
<reference evidence="11 12" key="1">
    <citation type="journal article" date="2015" name="Nat. Commun.">
        <title>Lucilia cuprina genome unlocks parasitic fly biology to underpin future interventions.</title>
        <authorList>
            <person name="Anstead C.A."/>
            <person name="Korhonen P.K."/>
            <person name="Young N.D."/>
            <person name="Hall R.S."/>
            <person name="Jex A.R."/>
            <person name="Murali S.C."/>
            <person name="Hughes D.S."/>
            <person name="Lee S.F."/>
            <person name="Perry T."/>
            <person name="Stroehlein A.J."/>
            <person name="Ansell B.R."/>
            <person name="Breugelmans B."/>
            <person name="Hofmann A."/>
            <person name="Qu J."/>
            <person name="Dugan S."/>
            <person name="Lee S.L."/>
            <person name="Chao H."/>
            <person name="Dinh H."/>
            <person name="Han Y."/>
            <person name="Doddapaneni H.V."/>
            <person name="Worley K.C."/>
            <person name="Muzny D.M."/>
            <person name="Ioannidis P."/>
            <person name="Waterhouse R.M."/>
            <person name="Zdobnov E.M."/>
            <person name="James P.J."/>
            <person name="Bagnall N.H."/>
            <person name="Kotze A.C."/>
            <person name="Gibbs R.A."/>
            <person name="Richards S."/>
            <person name="Batterham P."/>
            <person name="Gasser R.B."/>
        </authorList>
    </citation>
    <scope>NUCLEOTIDE SEQUENCE [LARGE SCALE GENOMIC DNA]</scope>
    <source>
        <strain evidence="11 12">LS</strain>
        <tissue evidence="11">Full body</tissue>
    </source>
</reference>
<evidence type="ECO:0000256" key="4">
    <source>
        <dbReference type="ARBA" id="ARBA00023015"/>
    </source>
</evidence>
<evidence type="ECO:0000313" key="11">
    <source>
        <dbReference type="EMBL" id="KNC33620.1"/>
    </source>
</evidence>
<name>A0A0L0CMT8_LUCCU</name>
<evidence type="ECO:0000256" key="5">
    <source>
        <dbReference type="ARBA" id="ARBA00023159"/>
    </source>
</evidence>
<dbReference type="STRING" id="7375.A0A0L0CMT8"/>
<keyword evidence="12" id="KW-1185">Reference proteome</keyword>
<protein>
    <recommendedName>
        <fullName evidence="3">Mediator of RNA polymerase II transcription subunit 29</fullName>
    </recommendedName>
    <alternativeName>
        <fullName evidence="9">Mediator complex subunit 29</fullName>
    </alternativeName>
    <alternativeName>
        <fullName evidence="8">Protein intersex</fullName>
    </alternativeName>
</protein>
<evidence type="ECO:0000256" key="2">
    <source>
        <dbReference type="ARBA" id="ARBA00009851"/>
    </source>
</evidence>
<dbReference type="OMA" id="NHYLPGP"/>
<dbReference type="AlphaFoldDB" id="A0A0L0CMT8"/>
<evidence type="ECO:0000256" key="7">
    <source>
        <dbReference type="ARBA" id="ARBA00023242"/>
    </source>
</evidence>
<evidence type="ECO:0000256" key="3">
    <source>
        <dbReference type="ARBA" id="ARBA00019684"/>
    </source>
</evidence>
<dbReference type="OrthoDB" id="6366949at2759"/>
<feature type="compositionally biased region" description="Polar residues" evidence="10">
    <location>
        <begin position="31"/>
        <end position="44"/>
    </location>
</feature>
<dbReference type="EMBL" id="JRES01000173">
    <property type="protein sequence ID" value="KNC33620.1"/>
    <property type="molecule type" value="Genomic_DNA"/>
</dbReference>
<feature type="compositionally biased region" description="Low complexity" evidence="10">
    <location>
        <begin position="45"/>
        <end position="82"/>
    </location>
</feature>
<comment type="subcellular location">
    <subcellularLocation>
        <location evidence="1">Nucleus</location>
    </subcellularLocation>
</comment>
<comment type="caution">
    <text evidence="11">The sequence shown here is derived from an EMBL/GenBank/DDBJ whole genome shotgun (WGS) entry which is preliminary data.</text>
</comment>
<comment type="similarity">
    <text evidence="2">Belongs to the Mediator complex subunit 29 family.</text>
</comment>
<sequence length="225" mass="25237">MNPNMNMHAMPQQQMGGVGNIPGAVGPPNPMMQQGVSPLMQSSPQQATVGQQMVPQQQQMAGQMPQNPQGQQQQQQQQQHPQQPEKIDNISKVKSLFMPMRESLLLTFRGAAFTLQQNNMADNLKRDAVMNSARFDKHLEEFYTYCDQIELHLKTAMQCMQQLSSAQHYLPGAVTALRTEPYMQDNPAGPMPYPTFLNTVRVHIQSTKDLRDTLISASQNISQAD</sequence>
<evidence type="ECO:0000256" key="6">
    <source>
        <dbReference type="ARBA" id="ARBA00023163"/>
    </source>
</evidence>
<dbReference type="InterPro" id="IPR021018">
    <property type="entry name" value="Mediator_Med29_met"/>
</dbReference>
<proteinExistence type="inferred from homology"/>
<accession>A0A0L0CMT8</accession>
<organism evidence="11 12">
    <name type="scientific">Lucilia cuprina</name>
    <name type="common">Green bottle fly</name>
    <name type="synonym">Australian sheep blowfly</name>
    <dbReference type="NCBI Taxonomy" id="7375"/>
    <lineage>
        <taxon>Eukaryota</taxon>
        <taxon>Metazoa</taxon>
        <taxon>Ecdysozoa</taxon>
        <taxon>Arthropoda</taxon>
        <taxon>Hexapoda</taxon>
        <taxon>Insecta</taxon>
        <taxon>Pterygota</taxon>
        <taxon>Neoptera</taxon>
        <taxon>Endopterygota</taxon>
        <taxon>Diptera</taxon>
        <taxon>Brachycera</taxon>
        <taxon>Muscomorpha</taxon>
        <taxon>Oestroidea</taxon>
        <taxon>Calliphoridae</taxon>
        <taxon>Luciliinae</taxon>
        <taxon>Lucilia</taxon>
    </lineage>
</organism>
<evidence type="ECO:0000313" key="12">
    <source>
        <dbReference type="Proteomes" id="UP000037069"/>
    </source>
</evidence>
<evidence type="ECO:0000256" key="1">
    <source>
        <dbReference type="ARBA" id="ARBA00004123"/>
    </source>
</evidence>